<dbReference type="InterPro" id="IPR050768">
    <property type="entry name" value="UPF0353/GerABKA_families"/>
</dbReference>
<keyword evidence="3" id="KW-1133">Transmembrane helix</keyword>
<dbReference type="STRING" id="1265313.HRUBRA_01093"/>
<dbReference type="RefSeq" id="WP_052094423.1">
    <property type="nucleotide sequence ID" value="NZ_KN234754.1"/>
</dbReference>
<dbReference type="SMART" id="SM00028">
    <property type="entry name" value="TPR"/>
    <property type="match status" value="1"/>
</dbReference>
<dbReference type="InterPro" id="IPR011990">
    <property type="entry name" value="TPR-like_helical_dom_sf"/>
</dbReference>
<evidence type="ECO:0000313" key="5">
    <source>
        <dbReference type="EMBL" id="KGE04229.1"/>
    </source>
</evidence>
<keyword evidence="1" id="KW-0802">TPR repeat</keyword>
<comment type="caution">
    <text evidence="5">The sequence shown here is derived from an EMBL/GenBank/DDBJ whole genome shotgun (WGS) entry which is preliminary data.</text>
</comment>
<evidence type="ECO:0000259" key="4">
    <source>
        <dbReference type="PROSITE" id="PS50234"/>
    </source>
</evidence>
<keyword evidence="3" id="KW-0812">Transmembrane</keyword>
<feature type="region of interest" description="Disordered" evidence="2">
    <location>
        <begin position="455"/>
        <end position="614"/>
    </location>
</feature>
<keyword evidence="3" id="KW-0472">Membrane</keyword>
<evidence type="ECO:0000256" key="2">
    <source>
        <dbReference type="SAM" id="MobiDB-lite"/>
    </source>
</evidence>
<accession>A0A095X025</accession>
<dbReference type="eggNOG" id="COG2304">
    <property type="taxonomic scope" value="Bacteria"/>
</dbReference>
<dbReference type="SUPFAM" id="SSF53300">
    <property type="entry name" value="vWA-like"/>
    <property type="match status" value="1"/>
</dbReference>
<dbReference type="PROSITE" id="PS50234">
    <property type="entry name" value="VWFA"/>
    <property type="match status" value="1"/>
</dbReference>
<evidence type="ECO:0000313" key="6">
    <source>
        <dbReference type="Proteomes" id="UP000029640"/>
    </source>
</evidence>
<dbReference type="PROSITE" id="PS50293">
    <property type="entry name" value="TPR_REGION"/>
    <property type="match status" value="1"/>
</dbReference>
<name>A0A095X025_9GAMM</name>
<keyword evidence="6" id="KW-1185">Reference proteome</keyword>
<sequence length="614" mass="65666">MSLLADFHFLRPAWLLLLLPALGLAAFIARARRQSGSWQTVISPALLPYLLEDGAGPRRRSPLVPLLLTAWLLAAVAAAGPSWVRQPLPVLQKQDALVVILDLSYSLWAEDLAPSRIDRTRRKLLDLLERRTEGQTALVAYAGDAHVVTPLTDDTPTTANLLPALDPGMMPVPGADAPAAVAAALALLDAAAVGQGRLLLVTDSIEEQEVATVVGMLEGRAVTLSVLGVGTPEGAPIPLPNGGFFKNNDGSIVIPGLPEERLEALARRGGGRYQRIAIDDSDLTALAAAEPGAGDSAETDRRAEGWVDMAHWFLLPLVPLAALAFRRGVVVGLAPLLLTLLLPAPTARADLWSDLWFTADQQGARALAEGEPERAAQAFEDPAWRGTAAYRAGDYAAAIDSFSQREDADAAYNRGNALARAGRLDEAIDAYERSLALAPGRQDAAENLALVEALRDQQQEEERQQSGENGEQAQPQAGNDQEQQGKPPGQQETTDPNQDPGPGQRNDSGEQQNEAPPQPGDAADTPGEAEDGADADADADDDGDAGNAAESLEQPSPALDAGETMADDIEARQAMQQWLRRVPDDPSGLLREKFRYESRQRQRQGEERDNGKIW</sequence>
<feature type="repeat" description="TPR" evidence="1">
    <location>
        <begin position="408"/>
        <end position="441"/>
    </location>
</feature>
<dbReference type="Gene3D" id="3.40.50.410">
    <property type="entry name" value="von Willebrand factor, type A domain"/>
    <property type="match status" value="1"/>
</dbReference>
<feature type="compositionally biased region" description="Polar residues" evidence="2">
    <location>
        <begin position="505"/>
        <end position="515"/>
    </location>
</feature>
<proteinExistence type="predicted"/>
<dbReference type="Pfam" id="PF00515">
    <property type="entry name" value="TPR_1"/>
    <property type="match status" value="1"/>
</dbReference>
<feature type="compositionally biased region" description="Basic and acidic residues" evidence="2">
    <location>
        <begin position="455"/>
        <end position="465"/>
    </location>
</feature>
<dbReference type="PATRIC" id="fig|1265313.6.peg.1077"/>
<dbReference type="AlphaFoldDB" id="A0A095X025"/>
<organism evidence="5 6">
    <name type="scientific">Pseudohaliea rubra DSM 19751</name>
    <dbReference type="NCBI Taxonomy" id="1265313"/>
    <lineage>
        <taxon>Bacteria</taxon>
        <taxon>Pseudomonadati</taxon>
        <taxon>Pseudomonadota</taxon>
        <taxon>Gammaproteobacteria</taxon>
        <taxon>Cellvibrionales</taxon>
        <taxon>Halieaceae</taxon>
        <taxon>Pseudohaliea</taxon>
    </lineage>
</organism>
<feature type="compositionally biased region" description="Low complexity" evidence="2">
    <location>
        <begin position="481"/>
        <end position="494"/>
    </location>
</feature>
<reference evidence="5 6" key="1">
    <citation type="journal article" date="2014" name="Genome Announc.">
        <title>Genome Sequence of Gammaproteobacterial Pseudohaliea rubra Type Strain DSM 19751, Isolated from Coastal Seawater of the Mediterranean Sea.</title>
        <authorList>
            <person name="Spring S."/>
            <person name="Fiebig A."/>
            <person name="Riedel T."/>
            <person name="Goker M."/>
            <person name="Klenk H.P."/>
        </authorList>
    </citation>
    <scope>NUCLEOTIDE SEQUENCE [LARGE SCALE GENOMIC DNA]</scope>
    <source>
        <strain evidence="5 6">DSM 19751</strain>
    </source>
</reference>
<protein>
    <submittedName>
        <fullName evidence="5">TPR domain protein in aerotolerance operon</fullName>
    </submittedName>
</protein>
<dbReference type="InterPro" id="IPR019734">
    <property type="entry name" value="TPR_rpt"/>
</dbReference>
<dbReference type="PROSITE" id="PS50005">
    <property type="entry name" value="TPR"/>
    <property type="match status" value="1"/>
</dbReference>
<gene>
    <name evidence="5" type="ORF">HRUBRA_01093</name>
</gene>
<dbReference type="PANTHER" id="PTHR22550">
    <property type="entry name" value="SPORE GERMINATION PROTEIN"/>
    <property type="match status" value="1"/>
</dbReference>
<feature type="transmembrane region" description="Helical" evidence="3">
    <location>
        <begin position="63"/>
        <end position="84"/>
    </location>
</feature>
<dbReference type="Pfam" id="PF13519">
    <property type="entry name" value="VWA_2"/>
    <property type="match status" value="1"/>
</dbReference>
<dbReference type="InterPro" id="IPR036465">
    <property type="entry name" value="vWFA_dom_sf"/>
</dbReference>
<feature type="transmembrane region" description="Helical" evidence="3">
    <location>
        <begin position="12"/>
        <end position="29"/>
    </location>
</feature>
<feature type="compositionally biased region" description="Acidic residues" evidence="2">
    <location>
        <begin position="527"/>
        <end position="544"/>
    </location>
</feature>
<dbReference type="InterPro" id="IPR002035">
    <property type="entry name" value="VWF_A"/>
</dbReference>
<evidence type="ECO:0000256" key="1">
    <source>
        <dbReference type="PROSITE-ProRule" id="PRU00339"/>
    </source>
</evidence>
<dbReference type="EMBL" id="AUVB01000031">
    <property type="protein sequence ID" value="KGE04229.1"/>
    <property type="molecule type" value="Genomic_DNA"/>
</dbReference>
<dbReference type="SUPFAM" id="SSF48452">
    <property type="entry name" value="TPR-like"/>
    <property type="match status" value="1"/>
</dbReference>
<dbReference type="PANTHER" id="PTHR22550:SF14">
    <property type="entry name" value="VWFA DOMAIN-CONTAINING PROTEIN"/>
    <property type="match status" value="1"/>
</dbReference>
<dbReference type="HOGENOM" id="CLU_024570_3_2_6"/>
<feature type="compositionally biased region" description="Basic and acidic residues" evidence="2">
    <location>
        <begin position="590"/>
        <end position="614"/>
    </location>
</feature>
<evidence type="ECO:0000256" key="3">
    <source>
        <dbReference type="SAM" id="Phobius"/>
    </source>
</evidence>
<dbReference type="Gene3D" id="1.25.40.10">
    <property type="entry name" value="Tetratricopeptide repeat domain"/>
    <property type="match status" value="1"/>
</dbReference>
<feature type="domain" description="VWFA" evidence="4">
    <location>
        <begin position="96"/>
        <end position="297"/>
    </location>
</feature>
<dbReference type="Proteomes" id="UP000029640">
    <property type="component" value="Unassembled WGS sequence"/>
</dbReference>